<dbReference type="GO" id="GO:0016925">
    <property type="term" value="P:protein sumoylation"/>
    <property type="evidence" value="ECO:0007669"/>
    <property type="project" value="UniProtKB-UniPathway"/>
</dbReference>
<dbReference type="InterPro" id="IPR003034">
    <property type="entry name" value="SAP_dom"/>
</dbReference>
<feature type="compositionally biased region" description="Pro residues" evidence="5">
    <location>
        <begin position="384"/>
        <end position="397"/>
    </location>
</feature>
<feature type="domain" description="PINIT" evidence="8">
    <location>
        <begin position="114"/>
        <end position="290"/>
    </location>
</feature>
<evidence type="ECO:0000256" key="5">
    <source>
        <dbReference type="SAM" id="MobiDB-lite"/>
    </source>
</evidence>
<dbReference type="InterPro" id="IPR023321">
    <property type="entry name" value="PINIT"/>
</dbReference>
<evidence type="ECO:0000259" key="8">
    <source>
        <dbReference type="PROSITE" id="PS51466"/>
    </source>
</evidence>
<feature type="region of interest" description="Disordered" evidence="5">
    <location>
        <begin position="372"/>
        <end position="399"/>
    </location>
</feature>
<evidence type="ECO:0000256" key="4">
    <source>
        <dbReference type="ARBA" id="ARBA00022786"/>
    </source>
</evidence>
<evidence type="ECO:0000256" key="2">
    <source>
        <dbReference type="ARBA" id="ARBA00005383"/>
    </source>
</evidence>
<evidence type="ECO:0000259" key="7">
    <source>
        <dbReference type="PROSITE" id="PS50800"/>
    </source>
</evidence>
<dbReference type="Proteomes" id="UP000314982">
    <property type="component" value="Unassembled WGS sequence"/>
</dbReference>
<dbReference type="GO" id="GO:0003712">
    <property type="term" value="F:transcription coregulator activity"/>
    <property type="evidence" value="ECO:0007669"/>
    <property type="project" value="TreeGrafter"/>
</dbReference>
<dbReference type="InterPro" id="IPR038654">
    <property type="entry name" value="PINIT_sf"/>
</dbReference>
<dbReference type="Gene3D" id="2.60.120.780">
    <property type="entry name" value="PINIT domain"/>
    <property type="match status" value="1"/>
</dbReference>
<sequence length="437" mass="47824">MLIFFFSFLLPKQMVMSLRVSELQVLLSYAGRNKHGRKHQLLTKSLHLLKAGCSPAVQMKVKELYRRRFPAKMLSPVDLALPSVHSTSSLPGGLTSLGFDSHGSPSPGSLLVPKHELGLHPVHPDVKLQRLPFYDMLDELIKPTSLASDNSQRFQETCYAFALTPQQVQQISKHTRPLSRPFCLSETSCAQEDHFPSNLCVKVNSKPCNLPVSLSDSRLPSSRVSNQKPMACFCPCTNTLSWSWGPAGLVFALVLTHYPGPGVLHGLSLACLCPSTNTHYCTNQLLIKLFMEILNSCEDCDEIQFKEDGNWYPMRSKKEVTEVSASFNGDDGTWPASSSSAVVPKPLLGGHLPDLSQCANKVVVIDLTLDSSSDDELDDEPPLKRPCPPSSLSPASPPISKGYVTSDVMSCCCAFWNKAQQGTGPVVEPVCVLRSLG</sequence>
<evidence type="ECO:0000256" key="1">
    <source>
        <dbReference type="ARBA" id="ARBA00004718"/>
    </source>
</evidence>
<accession>A0A4W5QUH8</accession>
<protein>
    <submittedName>
        <fullName evidence="9">Protein inhibitor of activated STAT, 1b</fullName>
    </submittedName>
</protein>
<evidence type="ECO:0000313" key="10">
    <source>
        <dbReference type="Proteomes" id="UP000314982"/>
    </source>
</evidence>
<comment type="similarity">
    <text evidence="2">Belongs to the PIAS family.</text>
</comment>
<dbReference type="Gene3D" id="1.10.720.30">
    <property type="entry name" value="SAP domain"/>
    <property type="match status" value="1"/>
</dbReference>
<dbReference type="AlphaFoldDB" id="A0A4W5QUH8"/>
<dbReference type="PROSITE" id="PS50800">
    <property type="entry name" value="SAP"/>
    <property type="match status" value="1"/>
</dbReference>
<dbReference type="Ensembl" id="ENSHHUT00000083952.1">
    <property type="protein sequence ID" value="ENSHHUP00000081366.1"/>
    <property type="gene ID" value="ENSHHUG00000047315.1"/>
</dbReference>
<dbReference type="SUPFAM" id="SSF68906">
    <property type="entry name" value="SAP domain"/>
    <property type="match status" value="1"/>
</dbReference>
<dbReference type="FunFam" id="2.60.120.780:FF:000001">
    <property type="entry name" value="E3 SUMO-protein ligase PIAS2 isoform X1"/>
    <property type="match status" value="1"/>
</dbReference>
<dbReference type="InterPro" id="IPR013083">
    <property type="entry name" value="Znf_RING/FYVE/PHD"/>
</dbReference>
<feature type="signal peptide" evidence="6">
    <location>
        <begin position="1"/>
        <end position="17"/>
    </location>
</feature>
<keyword evidence="4" id="KW-0833">Ubl conjugation pathway</keyword>
<dbReference type="Gene3D" id="3.30.40.10">
    <property type="entry name" value="Zinc/RING finger domain, C3HC4 (zinc finger)"/>
    <property type="match status" value="1"/>
</dbReference>
<organism evidence="9 10">
    <name type="scientific">Hucho hucho</name>
    <name type="common">huchen</name>
    <dbReference type="NCBI Taxonomy" id="62062"/>
    <lineage>
        <taxon>Eukaryota</taxon>
        <taxon>Metazoa</taxon>
        <taxon>Chordata</taxon>
        <taxon>Craniata</taxon>
        <taxon>Vertebrata</taxon>
        <taxon>Euteleostomi</taxon>
        <taxon>Actinopterygii</taxon>
        <taxon>Neopterygii</taxon>
        <taxon>Teleostei</taxon>
        <taxon>Protacanthopterygii</taxon>
        <taxon>Salmoniformes</taxon>
        <taxon>Salmonidae</taxon>
        <taxon>Salmoninae</taxon>
        <taxon>Hucho</taxon>
    </lineage>
</organism>
<evidence type="ECO:0000313" key="9">
    <source>
        <dbReference type="Ensembl" id="ENSHHUP00000081366.1"/>
    </source>
</evidence>
<keyword evidence="3" id="KW-0808">Transferase</keyword>
<dbReference type="InterPro" id="IPR036361">
    <property type="entry name" value="SAP_dom_sf"/>
</dbReference>
<dbReference type="GeneTree" id="ENSGT01030000234539"/>
<reference evidence="10" key="1">
    <citation type="submission" date="2018-06" db="EMBL/GenBank/DDBJ databases">
        <title>Genome assembly of Danube salmon.</title>
        <authorList>
            <person name="Macqueen D.J."/>
            <person name="Gundappa M.K."/>
        </authorList>
    </citation>
    <scope>NUCLEOTIDE SEQUENCE [LARGE SCALE GENOMIC DNA]</scope>
</reference>
<dbReference type="FunFam" id="1.10.720.30:FF:000001">
    <property type="entry name" value="E3 SUMO-protein ligase PIAS2 isoform 1"/>
    <property type="match status" value="1"/>
</dbReference>
<dbReference type="PANTHER" id="PTHR10782">
    <property type="entry name" value="ZINC FINGER MIZ DOMAIN-CONTAINING PROTEIN"/>
    <property type="match status" value="1"/>
</dbReference>
<proteinExistence type="inferred from homology"/>
<comment type="pathway">
    <text evidence="1">Protein modification; protein sumoylation.</text>
</comment>
<name>A0A4W5QUH8_9TELE</name>
<reference evidence="9" key="3">
    <citation type="submission" date="2025-09" db="UniProtKB">
        <authorList>
            <consortium name="Ensembl"/>
        </authorList>
    </citation>
    <scope>IDENTIFICATION</scope>
</reference>
<dbReference type="PANTHER" id="PTHR10782:SF101">
    <property type="entry name" value="E3 SUMO-PROTEIN LIGASE PIAS1"/>
    <property type="match status" value="1"/>
</dbReference>
<dbReference type="GO" id="GO:0006357">
    <property type="term" value="P:regulation of transcription by RNA polymerase II"/>
    <property type="evidence" value="ECO:0007669"/>
    <property type="project" value="TreeGrafter"/>
</dbReference>
<evidence type="ECO:0000256" key="3">
    <source>
        <dbReference type="ARBA" id="ARBA00022679"/>
    </source>
</evidence>
<feature type="domain" description="SAP" evidence="7">
    <location>
        <begin position="15"/>
        <end position="49"/>
    </location>
</feature>
<dbReference type="SMART" id="SM00513">
    <property type="entry name" value="SAP"/>
    <property type="match status" value="1"/>
</dbReference>
<dbReference type="PROSITE" id="PS51466">
    <property type="entry name" value="PINIT"/>
    <property type="match status" value="1"/>
</dbReference>
<dbReference type="Pfam" id="PF14324">
    <property type="entry name" value="PINIT"/>
    <property type="match status" value="1"/>
</dbReference>
<feature type="chain" id="PRO_5021508324" evidence="6">
    <location>
        <begin position="18"/>
        <end position="437"/>
    </location>
</feature>
<dbReference type="UniPathway" id="UPA00886"/>
<dbReference type="GO" id="GO:0061665">
    <property type="term" value="F:SUMO ligase activity"/>
    <property type="evidence" value="ECO:0007669"/>
    <property type="project" value="TreeGrafter"/>
</dbReference>
<reference evidence="9" key="2">
    <citation type="submission" date="2025-08" db="UniProtKB">
        <authorList>
            <consortium name="Ensembl"/>
        </authorList>
    </citation>
    <scope>IDENTIFICATION</scope>
</reference>
<dbReference type="GO" id="GO:0000785">
    <property type="term" value="C:chromatin"/>
    <property type="evidence" value="ECO:0007669"/>
    <property type="project" value="TreeGrafter"/>
</dbReference>
<evidence type="ECO:0000256" key="6">
    <source>
        <dbReference type="SAM" id="SignalP"/>
    </source>
</evidence>
<keyword evidence="6" id="KW-0732">Signal</keyword>
<keyword evidence="10" id="KW-1185">Reference proteome</keyword>